<evidence type="ECO:0000256" key="4">
    <source>
        <dbReference type="ARBA" id="ARBA00023242"/>
    </source>
</evidence>
<dbReference type="AlphaFoldDB" id="A0A8K0RZJ3"/>
<reference evidence="7" key="1">
    <citation type="journal article" date="2021" name="Nat. Commun.">
        <title>Genetic determinants of endophytism in the Arabidopsis root mycobiome.</title>
        <authorList>
            <person name="Mesny F."/>
            <person name="Miyauchi S."/>
            <person name="Thiergart T."/>
            <person name="Pickel B."/>
            <person name="Atanasova L."/>
            <person name="Karlsson M."/>
            <person name="Huettel B."/>
            <person name="Barry K.W."/>
            <person name="Haridas S."/>
            <person name="Chen C."/>
            <person name="Bauer D."/>
            <person name="Andreopoulos W."/>
            <person name="Pangilinan J."/>
            <person name="LaButti K."/>
            <person name="Riley R."/>
            <person name="Lipzen A."/>
            <person name="Clum A."/>
            <person name="Drula E."/>
            <person name="Henrissat B."/>
            <person name="Kohler A."/>
            <person name="Grigoriev I.V."/>
            <person name="Martin F.M."/>
            <person name="Hacquard S."/>
        </authorList>
    </citation>
    <scope>NUCLEOTIDE SEQUENCE</scope>
    <source>
        <strain evidence="7">MPI-SDFR-AT-0068</strain>
    </source>
</reference>
<dbReference type="Pfam" id="PF00172">
    <property type="entry name" value="Zn_clus"/>
    <property type="match status" value="1"/>
</dbReference>
<dbReference type="PANTHER" id="PTHR46910:SF3">
    <property type="entry name" value="HALOTOLERANCE PROTEIN 9-RELATED"/>
    <property type="match status" value="1"/>
</dbReference>
<dbReference type="GO" id="GO:0005634">
    <property type="term" value="C:nucleus"/>
    <property type="evidence" value="ECO:0007669"/>
    <property type="project" value="UniProtKB-SubCell"/>
</dbReference>
<evidence type="ECO:0000259" key="6">
    <source>
        <dbReference type="PROSITE" id="PS50048"/>
    </source>
</evidence>
<dbReference type="PANTHER" id="PTHR46910">
    <property type="entry name" value="TRANSCRIPTION FACTOR PDR1"/>
    <property type="match status" value="1"/>
</dbReference>
<comment type="caution">
    <text evidence="7">The sequence shown here is derived from an EMBL/GenBank/DDBJ whole genome shotgun (WGS) entry which is preliminary data.</text>
</comment>
<dbReference type="EMBL" id="JAGPXF010000003">
    <property type="protein sequence ID" value="KAH7250963.1"/>
    <property type="molecule type" value="Genomic_DNA"/>
</dbReference>
<evidence type="ECO:0000256" key="1">
    <source>
        <dbReference type="ARBA" id="ARBA00004123"/>
    </source>
</evidence>
<dbReference type="GO" id="GO:0008270">
    <property type="term" value="F:zinc ion binding"/>
    <property type="evidence" value="ECO:0007669"/>
    <property type="project" value="InterPro"/>
</dbReference>
<evidence type="ECO:0000256" key="3">
    <source>
        <dbReference type="ARBA" id="ARBA00023125"/>
    </source>
</evidence>
<keyword evidence="8" id="KW-1185">Reference proteome</keyword>
<accession>A0A8K0RZJ3</accession>
<evidence type="ECO:0000313" key="7">
    <source>
        <dbReference type="EMBL" id="KAH7250963.1"/>
    </source>
</evidence>
<evidence type="ECO:0000313" key="8">
    <source>
        <dbReference type="Proteomes" id="UP000813427"/>
    </source>
</evidence>
<dbReference type="GO" id="GO:0000981">
    <property type="term" value="F:DNA-binding transcription factor activity, RNA polymerase II-specific"/>
    <property type="evidence" value="ECO:0007669"/>
    <property type="project" value="InterPro"/>
</dbReference>
<dbReference type="SUPFAM" id="SSF57701">
    <property type="entry name" value="Zn2/Cys6 DNA-binding domain"/>
    <property type="match status" value="1"/>
</dbReference>
<dbReference type="InterPro" id="IPR050987">
    <property type="entry name" value="AtrR-like"/>
</dbReference>
<sequence>MATPSITHPENSRLLLPKASDGPSRIPPSHTTNLTPPRRKYKILAACQPCKTKKVRCDGLRPACGVCESKGRACAYPAEGSMADELVRRQYMLQENVESFAMLYRYLQDRPAEEANGLFEKIRNGFGIEAALAFIKEKDTGSTVAHRDPPSARVEWSQQINGCSLLFESELLATETSEVAVQTLRDGVVCYLSCLGTMFPIYTKSEVDSIISTFLSTQPDPGGTDHLANRKIAYGELLAVCALGFQYDRQNLPDGEASLCTALYQKARLFLDHVMEKAPLRAMRICCCLGMYNVIAKSSLAISYTDWGILIGSSSGLSLGRNSLDLSQLDFQGHVRTFTALVTIRSWVTATLGHIPSLEVSRCIHELKQQMYSSSSDCTGENAVINTLQHKMAQITLIKANVLQTVTSFRVLSPAILKQMQKDLELWLSDLPAYMRLETLVQSSEIEPDQRRVTFYMHLFYMSALILKARALLATQGEPLSSLGASQAAFAIVEGVRAARDSARLLGLIHDERAVVKNCWLTIYQCYVTFLTLNYAAVKGFLVGGATAFRQQDIALSGKCIEILELCATKDRIAHRFHTHVTKYQSVLQELLPQDDNASVESFDLFEKNVPNDSYLFVETEGDTKLHHLINELLEMLCYPLTLLKESNKNKIRYPTIVEASVNADINFSRHLTSPFNVAEDEVPVDLFPPGDKLWGTNGFGEEAGGFMSGSAPFGWDTSA</sequence>
<dbReference type="CDD" id="cd00067">
    <property type="entry name" value="GAL4"/>
    <property type="match status" value="1"/>
</dbReference>
<dbReference type="Gene3D" id="4.10.240.10">
    <property type="entry name" value="Zn(2)-C6 fungal-type DNA-binding domain"/>
    <property type="match status" value="1"/>
</dbReference>
<proteinExistence type="predicted"/>
<dbReference type="PROSITE" id="PS50048">
    <property type="entry name" value="ZN2_CY6_FUNGAL_2"/>
    <property type="match status" value="1"/>
</dbReference>
<name>A0A8K0RZJ3_9HYPO</name>
<organism evidence="7 8">
    <name type="scientific">Fusarium tricinctum</name>
    <dbReference type="NCBI Taxonomy" id="61284"/>
    <lineage>
        <taxon>Eukaryota</taxon>
        <taxon>Fungi</taxon>
        <taxon>Dikarya</taxon>
        <taxon>Ascomycota</taxon>
        <taxon>Pezizomycotina</taxon>
        <taxon>Sordariomycetes</taxon>
        <taxon>Hypocreomycetidae</taxon>
        <taxon>Hypocreales</taxon>
        <taxon>Nectriaceae</taxon>
        <taxon>Fusarium</taxon>
        <taxon>Fusarium tricinctum species complex</taxon>
    </lineage>
</organism>
<protein>
    <recommendedName>
        <fullName evidence="6">Zn(2)-C6 fungal-type domain-containing protein</fullName>
    </recommendedName>
</protein>
<feature type="domain" description="Zn(2)-C6 fungal-type" evidence="6">
    <location>
        <begin position="46"/>
        <end position="76"/>
    </location>
</feature>
<evidence type="ECO:0000256" key="5">
    <source>
        <dbReference type="SAM" id="MobiDB-lite"/>
    </source>
</evidence>
<dbReference type="Proteomes" id="UP000813427">
    <property type="component" value="Unassembled WGS sequence"/>
</dbReference>
<dbReference type="SMART" id="SM00066">
    <property type="entry name" value="GAL4"/>
    <property type="match status" value="1"/>
</dbReference>
<dbReference type="InterPro" id="IPR001138">
    <property type="entry name" value="Zn2Cys6_DnaBD"/>
</dbReference>
<keyword evidence="3" id="KW-0238">DNA-binding</keyword>
<comment type="subcellular location">
    <subcellularLocation>
        <location evidence="1">Nucleus</location>
    </subcellularLocation>
</comment>
<dbReference type="CDD" id="cd12148">
    <property type="entry name" value="fungal_TF_MHR"/>
    <property type="match status" value="1"/>
</dbReference>
<feature type="region of interest" description="Disordered" evidence="5">
    <location>
        <begin position="1"/>
        <end position="36"/>
    </location>
</feature>
<gene>
    <name evidence="7" type="ORF">BKA59DRAFT_471466</name>
</gene>
<dbReference type="InterPro" id="IPR036864">
    <property type="entry name" value="Zn2-C6_fun-type_DNA-bd_sf"/>
</dbReference>
<keyword evidence="4" id="KW-0539">Nucleus</keyword>
<keyword evidence="2" id="KW-0479">Metal-binding</keyword>
<evidence type="ECO:0000256" key="2">
    <source>
        <dbReference type="ARBA" id="ARBA00022723"/>
    </source>
</evidence>
<dbReference type="PROSITE" id="PS00463">
    <property type="entry name" value="ZN2_CY6_FUNGAL_1"/>
    <property type="match status" value="1"/>
</dbReference>
<dbReference type="OrthoDB" id="1919336at2759"/>
<dbReference type="GO" id="GO:0003677">
    <property type="term" value="F:DNA binding"/>
    <property type="evidence" value="ECO:0007669"/>
    <property type="project" value="UniProtKB-KW"/>
</dbReference>